<reference evidence="4" key="1">
    <citation type="submission" date="2012-12" db="EMBL/GenBank/DDBJ databases">
        <authorList>
            <person name="Hellsten U."/>
            <person name="Grimwood J."/>
            <person name="Chapman J.A."/>
            <person name="Shapiro H."/>
            <person name="Aerts A."/>
            <person name="Otillar R.P."/>
            <person name="Terry A.Y."/>
            <person name="Boore J.L."/>
            <person name="Simakov O."/>
            <person name="Marletaz F."/>
            <person name="Cho S.-J."/>
            <person name="Edsinger-Gonzales E."/>
            <person name="Havlak P."/>
            <person name="Kuo D.-H."/>
            <person name="Larsson T."/>
            <person name="Lv J."/>
            <person name="Arendt D."/>
            <person name="Savage R."/>
            <person name="Osoegawa K."/>
            <person name="de Jong P."/>
            <person name="Lindberg D.R."/>
            <person name="Seaver E.C."/>
            <person name="Weisblat D.A."/>
            <person name="Putnam N.H."/>
            <person name="Grigoriev I.V."/>
            <person name="Rokhsar D.S."/>
        </authorList>
    </citation>
    <scope>NUCLEOTIDE SEQUENCE</scope>
</reference>
<feature type="region of interest" description="Disordered" evidence="1">
    <location>
        <begin position="88"/>
        <end position="119"/>
    </location>
</feature>
<protein>
    <submittedName>
        <fullName evidence="2 3">Uncharacterized protein</fullName>
    </submittedName>
</protein>
<evidence type="ECO:0000313" key="4">
    <source>
        <dbReference type="Proteomes" id="UP000015101"/>
    </source>
</evidence>
<proteinExistence type="predicted"/>
<evidence type="ECO:0000256" key="1">
    <source>
        <dbReference type="SAM" id="MobiDB-lite"/>
    </source>
</evidence>
<dbReference type="GeneID" id="20211852"/>
<dbReference type="KEGG" id="hro:HELRODRAFT_191189"/>
<reference evidence="2 4" key="2">
    <citation type="journal article" date="2013" name="Nature">
        <title>Insights into bilaterian evolution from three spiralian genomes.</title>
        <authorList>
            <person name="Simakov O."/>
            <person name="Marletaz F."/>
            <person name="Cho S.J."/>
            <person name="Edsinger-Gonzales E."/>
            <person name="Havlak P."/>
            <person name="Hellsten U."/>
            <person name="Kuo D.H."/>
            <person name="Larsson T."/>
            <person name="Lv J."/>
            <person name="Arendt D."/>
            <person name="Savage R."/>
            <person name="Osoegawa K."/>
            <person name="de Jong P."/>
            <person name="Grimwood J."/>
            <person name="Chapman J.A."/>
            <person name="Shapiro H."/>
            <person name="Aerts A."/>
            <person name="Otillar R.P."/>
            <person name="Terry A.Y."/>
            <person name="Boore J.L."/>
            <person name="Grigoriev I.V."/>
            <person name="Lindberg D.R."/>
            <person name="Seaver E.C."/>
            <person name="Weisblat D.A."/>
            <person name="Putnam N.H."/>
            <person name="Rokhsar D.S."/>
        </authorList>
    </citation>
    <scope>NUCLEOTIDE SEQUENCE</scope>
</reference>
<feature type="region of interest" description="Disordered" evidence="1">
    <location>
        <begin position="157"/>
        <end position="180"/>
    </location>
</feature>
<evidence type="ECO:0000313" key="2">
    <source>
        <dbReference type="EMBL" id="ESO06769.1"/>
    </source>
</evidence>
<evidence type="ECO:0000313" key="3">
    <source>
        <dbReference type="EnsemblMetazoa" id="HelroP191189"/>
    </source>
</evidence>
<dbReference type="AlphaFoldDB" id="T1FSQ5"/>
<dbReference type="InParanoid" id="T1FSQ5"/>
<dbReference type="Proteomes" id="UP000015101">
    <property type="component" value="Unassembled WGS sequence"/>
</dbReference>
<dbReference type="CTD" id="20211852"/>
<reference evidence="3" key="3">
    <citation type="submission" date="2015-06" db="UniProtKB">
        <authorList>
            <consortium name="EnsemblMetazoa"/>
        </authorList>
    </citation>
    <scope>IDENTIFICATION</scope>
</reference>
<feature type="compositionally biased region" description="Polar residues" evidence="1">
    <location>
        <begin position="164"/>
        <end position="178"/>
    </location>
</feature>
<dbReference type="EMBL" id="AMQM01003683">
    <property type="status" value="NOT_ANNOTATED_CDS"/>
    <property type="molecule type" value="Genomic_DNA"/>
</dbReference>
<keyword evidence="4" id="KW-1185">Reference proteome</keyword>
<dbReference type="RefSeq" id="XP_009014865.1">
    <property type="nucleotide sequence ID" value="XM_009016617.1"/>
</dbReference>
<gene>
    <name evidence="3" type="primary">20211852</name>
    <name evidence="2" type="ORF">HELRODRAFT_191189</name>
</gene>
<dbReference type="EnsemblMetazoa" id="HelroT191189">
    <property type="protein sequence ID" value="HelroP191189"/>
    <property type="gene ID" value="HelroG191189"/>
</dbReference>
<accession>T1FSQ5</accession>
<organism evidence="3 4">
    <name type="scientific">Helobdella robusta</name>
    <name type="common">Californian leech</name>
    <dbReference type="NCBI Taxonomy" id="6412"/>
    <lineage>
        <taxon>Eukaryota</taxon>
        <taxon>Metazoa</taxon>
        <taxon>Spiralia</taxon>
        <taxon>Lophotrochozoa</taxon>
        <taxon>Annelida</taxon>
        <taxon>Clitellata</taxon>
        <taxon>Hirudinea</taxon>
        <taxon>Rhynchobdellida</taxon>
        <taxon>Glossiphoniidae</taxon>
        <taxon>Helobdella</taxon>
    </lineage>
</organism>
<sequence length="235" mass="26573">MVITLIYKLLRGQIRHASLIRVCDVNAQNRKSNADGVSCEACNLYCSDEKKHLLHFTECPDCKVNFSFDCNLSNNNIYNSNINDHNVSSHNVSDHSVNVDRRKRNNNDTGLRTPVGSSTSVFRHVNPLHENTEFNKRHPPKHQILQQQVSTTTKTIKSKSSSTVAQQQCKPGRPSTNYPPAFPATVVRFKDGEESYESYKNKLENLNKYHSCQHNNSSVVIPNVTIQHAQGLLID</sequence>
<dbReference type="HOGENOM" id="CLU_1181333_0_0_1"/>
<dbReference type="EMBL" id="KB096275">
    <property type="protein sequence ID" value="ESO06769.1"/>
    <property type="molecule type" value="Genomic_DNA"/>
</dbReference>
<name>T1FSQ5_HELRO</name>